<dbReference type="PRINTS" id="PR00792">
    <property type="entry name" value="PEPSIN"/>
</dbReference>
<dbReference type="Pfam" id="PF00026">
    <property type="entry name" value="Asp"/>
    <property type="match status" value="1"/>
</dbReference>
<comment type="caution">
    <text evidence="4">The sequence shown here is derived from an EMBL/GenBank/DDBJ whole genome shotgun (WGS) entry which is preliminary data.</text>
</comment>
<comment type="similarity">
    <text evidence="1">Belongs to the peptidase A1 family.</text>
</comment>
<evidence type="ECO:0000259" key="3">
    <source>
        <dbReference type="PROSITE" id="PS51767"/>
    </source>
</evidence>
<evidence type="ECO:0000313" key="5">
    <source>
        <dbReference type="Proteomes" id="UP000774326"/>
    </source>
</evidence>
<dbReference type="AlphaFoldDB" id="A0A9P8Q4L6"/>
<dbReference type="InterPro" id="IPR001461">
    <property type="entry name" value="Aspartic_peptidase_A1"/>
</dbReference>
<dbReference type="OrthoDB" id="3972413at2759"/>
<reference evidence="4" key="2">
    <citation type="submission" date="2021-01" db="EMBL/GenBank/DDBJ databases">
        <authorList>
            <person name="Schikora-Tamarit M.A."/>
        </authorList>
    </citation>
    <scope>NUCLEOTIDE SEQUENCE</scope>
    <source>
        <strain evidence="4">CBS2887</strain>
    </source>
</reference>
<protein>
    <recommendedName>
        <fullName evidence="3">Peptidase A1 domain-containing protein</fullName>
    </recommendedName>
</protein>
<dbReference type="EMBL" id="JAEUBG010003508">
    <property type="protein sequence ID" value="KAH3682694.1"/>
    <property type="molecule type" value="Genomic_DNA"/>
</dbReference>
<evidence type="ECO:0000256" key="1">
    <source>
        <dbReference type="ARBA" id="ARBA00007447"/>
    </source>
</evidence>
<gene>
    <name evidence="4" type="ORF">WICPIJ_006357</name>
</gene>
<dbReference type="GO" id="GO:0006508">
    <property type="term" value="P:proteolysis"/>
    <property type="evidence" value="ECO:0007669"/>
    <property type="project" value="InterPro"/>
</dbReference>
<reference evidence="4" key="1">
    <citation type="journal article" date="2021" name="Open Biol.">
        <title>Shared evolutionary footprints suggest mitochondrial oxidative damage underlies multiple complex I losses in fungi.</title>
        <authorList>
            <person name="Schikora-Tamarit M.A."/>
            <person name="Marcet-Houben M."/>
            <person name="Nosek J."/>
            <person name="Gabaldon T."/>
        </authorList>
    </citation>
    <scope>NUCLEOTIDE SEQUENCE</scope>
    <source>
        <strain evidence="4">CBS2887</strain>
    </source>
</reference>
<dbReference type="PANTHER" id="PTHR47966:SF65">
    <property type="entry name" value="ASPARTIC-TYPE ENDOPEPTIDASE"/>
    <property type="match status" value="1"/>
</dbReference>
<evidence type="ECO:0000313" key="4">
    <source>
        <dbReference type="EMBL" id="KAH3682694.1"/>
    </source>
</evidence>
<dbReference type="Proteomes" id="UP000774326">
    <property type="component" value="Unassembled WGS sequence"/>
</dbReference>
<dbReference type="InterPro" id="IPR033121">
    <property type="entry name" value="PEPTIDASE_A1"/>
</dbReference>
<dbReference type="SUPFAM" id="SSF50630">
    <property type="entry name" value="Acid proteases"/>
    <property type="match status" value="1"/>
</dbReference>
<feature type="chain" id="PRO_5040159258" description="Peptidase A1 domain-containing protein" evidence="2">
    <location>
        <begin position="24"/>
        <end position="584"/>
    </location>
</feature>
<accession>A0A9P8Q4L6</accession>
<organism evidence="4 5">
    <name type="scientific">Wickerhamomyces pijperi</name>
    <name type="common">Yeast</name>
    <name type="synonym">Pichia pijperi</name>
    <dbReference type="NCBI Taxonomy" id="599730"/>
    <lineage>
        <taxon>Eukaryota</taxon>
        <taxon>Fungi</taxon>
        <taxon>Dikarya</taxon>
        <taxon>Ascomycota</taxon>
        <taxon>Saccharomycotina</taxon>
        <taxon>Saccharomycetes</taxon>
        <taxon>Phaffomycetales</taxon>
        <taxon>Wickerhamomycetaceae</taxon>
        <taxon>Wickerhamomyces</taxon>
    </lineage>
</organism>
<keyword evidence="2" id="KW-0732">Signal</keyword>
<evidence type="ECO:0000256" key="2">
    <source>
        <dbReference type="SAM" id="SignalP"/>
    </source>
</evidence>
<dbReference type="GO" id="GO:0004190">
    <property type="term" value="F:aspartic-type endopeptidase activity"/>
    <property type="evidence" value="ECO:0007669"/>
    <property type="project" value="InterPro"/>
</dbReference>
<feature type="domain" description="Peptidase A1" evidence="3">
    <location>
        <begin position="68"/>
        <end position="436"/>
    </location>
</feature>
<dbReference type="Gene3D" id="2.40.70.10">
    <property type="entry name" value="Acid Proteases"/>
    <property type="match status" value="2"/>
</dbReference>
<sequence>MLPSNLFTSLLLLTSINAGGVSALKNHNERQDVPLLELNFEKRSKNQATLVKRSAYEEVDFESHISGFYLNITLGTPAQEVEVELNFADSELQVFKDTIPGCVENNPVSTTTQYQSYTKTIISVVSNTLTCEGRSFNTRKSSTYSDKITDIFGSDTKVSPWFKFNYGTSIVQGNYAMDTFSLNNVTFKDFIFLSTNQSTYQRSALGLAPTVLEYSNLVKNGTTYPNFLDRLVEDGYISQRIYSVYANDLRSNAGSIVFGGIDHSKYTGELITVPITKDDRYDNIDASAIFKLGLTIEGTGLETSEGNVSFSNYVATYYQFTPNDDMTWLPAPVFDNLMIQLKAQKNNITSNAPTPYSHYIDCPTNEEAFSTKLAFNIGGTLFKVPIYNFINYKDDENRCYLGLDKGYSLNLGTLGSAFSRSFYSVVDLDDMQLSFAPMNFTGAVGAADSENNVEILSQGLTAINSAPLYSRSWTPEDDISSTINTDDVFTLSTVYEASATYSGDSQATFSFSVDPEMEDAYKGADIVSSFVSYTVGTKTLETAQSSSSTSAKKNDASPAVLGVESFQIRLSLGFMALTLALLLI</sequence>
<keyword evidence="5" id="KW-1185">Reference proteome</keyword>
<name>A0A9P8Q4L6_WICPI</name>
<dbReference type="InterPro" id="IPR021109">
    <property type="entry name" value="Peptidase_aspartic_dom_sf"/>
</dbReference>
<proteinExistence type="inferred from homology"/>
<feature type="signal peptide" evidence="2">
    <location>
        <begin position="1"/>
        <end position="23"/>
    </location>
</feature>
<dbReference type="PANTHER" id="PTHR47966">
    <property type="entry name" value="BETA-SITE APP-CLEAVING ENZYME, ISOFORM A-RELATED"/>
    <property type="match status" value="1"/>
</dbReference>
<dbReference type="PROSITE" id="PS51767">
    <property type="entry name" value="PEPTIDASE_A1"/>
    <property type="match status" value="1"/>
</dbReference>